<reference evidence="1" key="1">
    <citation type="submission" date="2021-02" db="EMBL/GenBank/DDBJ databases">
        <authorList>
            <person name="Nowell W R."/>
        </authorList>
    </citation>
    <scope>NUCLEOTIDE SEQUENCE</scope>
</reference>
<sequence length="25" mass="3001">MVQYPGELSLLHSRLYRSDDSRIHK</sequence>
<evidence type="ECO:0000313" key="1">
    <source>
        <dbReference type="EMBL" id="CAF4306034.1"/>
    </source>
</evidence>
<gene>
    <name evidence="1" type="ORF">OTI717_LOCUS42192</name>
</gene>
<proteinExistence type="predicted"/>
<accession>A0A820IBD3</accession>
<evidence type="ECO:0000313" key="2">
    <source>
        <dbReference type="Proteomes" id="UP000663823"/>
    </source>
</evidence>
<comment type="caution">
    <text evidence="1">The sequence shown here is derived from an EMBL/GenBank/DDBJ whole genome shotgun (WGS) entry which is preliminary data.</text>
</comment>
<organism evidence="1 2">
    <name type="scientific">Rotaria sordida</name>
    <dbReference type="NCBI Taxonomy" id="392033"/>
    <lineage>
        <taxon>Eukaryota</taxon>
        <taxon>Metazoa</taxon>
        <taxon>Spiralia</taxon>
        <taxon>Gnathifera</taxon>
        <taxon>Rotifera</taxon>
        <taxon>Eurotatoria</taxon>
        <taxon>Bdelloidea</taxon>
        <taxon>Philodinida</taxon>
        <taxon>Philodinidae</taxon>
        <taxon>Rotaria</taxon>
    </lineage>
</organism>
<protein>
    <submittedName>
        <fullName evidence="1">Uncharacterized protein</fullName>
    </submittedName>
</protein>
<dbReference type="Proteomes" id="UP000663823">
    <property type="component" value="Unassembled WGS sequence"/>
</dbReference>
<dbReference type="AlphaFoldDB" id="A0A820IBD3"/>
<dbReference type="EMBL" id="CAJOAX010048698">
    <property type="protein sequence ID" value="CAF4306034.1"/>
    <property type="molecule type" value="Genomic_DNA"/>
</dbReference>
<name>A0A820IBD3_9BILA</name>
<feature type="non-terminal residue" evidence="1">
    <location>
        <position position="25"/>
    </location>
</feature>